<sequence>MDKDDIYDIKEYLCQILKMLDETQDRFNMIVTLNEINSKLDRMIEQPTDKPDTPMQQPKVIKLKYIDETIYSDIEGEPQSRLTYDEIQQMRRKQYEKYNKCNLHPSMIVLETDLIKEAKYKELMDKT</sequence>
<organism evidence="1 2">
    <name type="scientific">Streblomastix strix</name>
    <dbReference type="NCBI Taxonomy" id="222440"/>
    <lineage>
        <taxon>Eukaryota</taxon>
        <taxon>Metamonada</taxon>
        <taxon>Preaxostyla</taxon>
        <taxon>Oxymonadida</taxon>
        <taxon>Streblomastigidae</taxon>
        <taxon>Streblomastix</taxon>
    </lineage>
</organism>
<dbReference type="AlphaFoldDB" id="A0A5J4T3Z6"/>
<evidence type="ECO:0000313" key="1">
    <source>
        <dbReference type="EMBL" id="KAA6353084.1"/>
    </source>
</evidence>
<accession>A0A5J4T3Z6</accession>
<protein>
    <submittedName>
        <fullName evidence="1">Uncharacterized protein</fullName>
    </submittedName>
</protein>
<name>A0A5J4T3Z6_9EUKA</name>
<dbReference type="EMBL" id="SNRW01038797">
    <property type="protein sequence ID" value="KAA6353084.1"/>
    <property type="molecule type" value="Genomic_DNA"/>
</dbReference>
<gene>
    <name evidence="1" type="ORF">EZS28_051390</name>
</gene>
<dbReference type="Proteomes" id="UP000324800">
    <property type="component" value="Unassembled WGS sequence"/>
</dbReference>
<comment type="caution">
    <text evidence="1">The sequence shown here is derived from an EMBL/GenBank/DDBJ whole genome shotgun (WGS) entry which is preliminary data.</text>
</comment>
<proteinExistence type="predicted"/>
<reference evidence="1 2" key="1">
    <citation type="submission" date="2019-03" db="EMBL/GenBank/DDBJ databases">
        <title>Single cell metagenomics reveals metabolic interactions within the superorganism composed of flagellate Streblomastix strix and complex community of Bacteroidetes bacteria on its surface.</title>
        <authorList>
            <person name="Treitli S.C."/>
            <person name="Kolisko M."/>
            <person name="Husnik F."/>
            <person name="Keeling P."/>
            <person name="Hampl V."/>
        </authorList>
    </citation>
    <scope>NUCLEOTIDE SEQUENCE [LARGE SCALE GENOMIC DNA]</scope>
    <source>
        <strain evidence="1">ST1C</strain>
    </source>
</reference>
<evidence type="ECO:0000313" key="2">
    <source>
        <dbReference type="Proteomes" id="UP000324800"/>
    </source>
</evidence>